<dbReference type="RefSeq" id="WP_260977374.1">
    <property type="nucleotide sequence ID" value="NZ_JAOANI010000028.1"/>
</dbReference>
<dbReference type="InterPro" id="IPR013766">
    <property type="entry name" value="Thioredoxin_domain"/>
</dbReference>
<organism evidence="20 21">
    <name type="scientific">Thalassolituus pacificus</name>
    <dbReference type="NCBI Taxonomy" id="2975440"/>
    <lineage>
        <taxon>Bacteria</taxon>
        <taxon>Pseudomonadati</taxon>
        <taxon>Pseudomonadota</taxon>
        <taxon>Gammaproteobacteria</taxon>
        <taxon>Oceanospirillales</taxon>
        <taxon>Oceanospirillaceae</taxon>
        <taxon>Thalassolituus</taxon>
    </lineage>
</organism>
<feature type="transmembrane region" description="Helical" evidence="18">
    <location>
        <begin position="184"/>
        <end position="211"/>
    </location>
</feature>
<dbReference type="EC" id="1.8.1.8" evidence="18"/>
<dbReference type="GO" id="GO:0045454">
    <property type="term" value="P:cell redox homeostasis"/>
    <property type="evidence" value="ECO:0007669"/>
    <property type="project" value="TreeGrafter"/>
</dbReference>
<dbReference type="InterPro" id="IPR003834">
    <property type="entry name" value="Cyt_c_assmbl_TM_dom"/>
</dbReference>
<evidence type="ECO:0000256" key="3">
    <source>
        <dbReference type="ARBA" id="ARBA00022448"/>
    </source>
</evidence>
<feature type="transmembrane region" description="Helical" evidence="18">
    <location>
        <begin position="308"/>
        <end position="338"/>
    </location>
</feature>
<gene>
    <name evidence="18 20" type="primary">dsbD</name>
    <name evidence="20" type="ORF">NYR02_16085</name>
</gene>
<evidence type="ECO:0000256" key="17">
    <source>
        <dbReference type="ARBA" id="ARBA00047804"/>
    </source>
</evidence>
<evidence type="ECO:0000256" key="6">
    <source>
        <dbReference type="ARBA" id="ARBA00022692"/>
    </source>
</evidence>
<feature type="transmembrane region" description="Helical" evidence="18">
    <location>
        <begin position="385"/>
        <end position="403"/>
    </location>
</feature>
<dbReference type="Pfam" id="PF13899">
    <property type="entry name" value="Thioredoxin_7"/>
    <property type="match status" value="1"/>
</dbReference>
<sequence precursor="true">MAKWLLLCIYLFCLPTQAGLLDSLNGNDEPDFLPVEQAFPLTTLVDNGQLNASWQTADGYYLYKHRIFIQQGEQKADPVYYSHPGKEKEDEAFGLVTAFYGELDTHFDLSQLQPGELVLHYQGCADAGLCYPPQRYRLTITQADIQAAASNMTAVADSNNTLTDTASSNSSQSHTDSWFSNRSWGAVVGLFFLLGLGLTFTPCVLPMVPILTSVVLGQNNTSASRGFILSSIYVLGMALTYAAAGLTVGLLGAGANIQAWMQTPWVLILFALLFSLLALAMFGLYELQLPSGLRNRLNQLNQNQKGGQWLSVFIMGILSALVVSPCVSAPLAGALVYLSTTGDAVLGGSALLALGLGMGAPLIVLGTTGASFLPKAGGWMNQIKAFFGILLLGVAIWLLSRILPENISLLLWALLALFYGISLGALEPAASGIQRLVKGLAWVFLLYGIAAFAGVLQGNSNPLQPLSSSQQGVSDKRATAHSSAFFRSDSVAEIERQIAASQQPVMVDLYADWCISCKVMEEEIFAQPDVQQMMKDVTWLQLDVTDNSTEQIAFMQKHAIFGPPTILFFNQQQEMQTARIVGEMSKSDFITHIRNRLF</sequence>
<dbReference type="GO" id="GO:0047134">
    <property type="term" value="F:protein-disulfide reductase [NAD(P)H] activity"/>
    <property type="evidence" value="ECO:0007669"/>
    <property type="project" value="UniProtKB-UniRule"/>
</dbReference>
<reference evidence="20" key="1">
    <citation type="journal article" date="2022" name="Front. Microbiol.">
        <title>Genome-based taxonomic rearrangement of Oceanobacter-related bacteria including the description of Thalassolituus hydrocarbonoclasticus sp. nov. and Thalassolituus pacificus sp. nov. and emended description of the genus Thalassolituus.</title>
        <authorList>
            <person name="Dong C."/>
            <person name="Wei L."/>
            <person name="Wang J."/>
            <person name="Lai Q."/>
            <person name="Huang Z."/>
            <person name="Shao Z."/>
        </authorList>
    </citation>
    <scope>NUCLEOTIDE SEQUENCE</scope>
    <source>
        <strain evidence="20">59MF3M-4</strain>
    </source>
</reference>
<keyword evidence="13 18" id="KW-0472">Membrane</keyword>
<dbReference type="GO" id="GO:0017004">
    <property type="term" value="P:cytochrome complex assembly"/>
    <property type="evidence" value="ECO:0007669"/>
    <property type="project" value="UniProtKB-UniRule"/>
</dbReference>
<keyword evidence="8 18" id="KW-0201">Cytochrome c-type biogenesis</keyword>
<evidence type="ECO:0000256" key="18">
    <source>
        <dbReference type="HAMAP-Rule" id="MF_00399"/>
    </source>
</evidence>
<feature type="transmembrane region" description="Helical" evidence="18">
    <location>
        <begin position="232"/>
        <end position="253"/>
    </location>
</feature>
<dbReference type="InterPro" id="IPR036929">
    <property type="entry name" value="DsbDN_sf"/>
</dbReference>
<dbReference type="AlphaFoldDB" id="A0A9X3ATS7"/>
<evidence type="ECO:0000256" key="4">
    <source>
        <dbReference type="ARBA" id="ARBA00022475"/>
    </source>
</evidence>
<keyword evidence="14 18" id="KW-1015">Disulfide bond</keyword>
<comment type="similarity">
    <text evidence="2 18">Belongs to the thioredoxin family. DsbD subfamily.</text>
</comment>
<keyword evidence="5 18" id="KW-0997">Cell inner membrane</keyword>
<proteinExistence type="inferred from homology"/>
<feature type="transmembrane region" description="Helical" evidence="18">
    <location>
        <begin position="350"/>
        <end position="373"/>
    </location>
</feature>
<feature type="signal peptide" evidence="18">
    <location>
        <begin position="1"/>
        <end position="18"/>
    </location>
</feature>
<evidence type="ECO:0000256" key="7">
    <source>
        <dbReference type="ARBA" id="ARBA00022729"/>
    </source>
</evidence>
<dbReference type="GO" id="GO:0009055">
    <property type="term" value="F:electron transfer activity"/>
    <property type="evidence" value="ECO:0007669"/>
    <property type="project" value="UniProtKB-UniRule"/>
</dbReference>
<dbReference type="EMBL" id="JAOANI010000028">
    <property type="protein sequence ID" value="MCT7360543.1"/>
    <property type="molecule type" value="Genomic_DNA"/>
</dbReference>
<evidence type="ECO:0000256" key="12">
    <source>
        <dbReference type="ARBA" id="ARBA00023027"/>
    </source>
</evidence>
<comment type="subcellular location">
    <subcellularLocation>
        <location evidence="1 18">Cell inner membrane</location>
        <topology evidence="1 18">Multi-pass membrane protein</topology>
    </subcellularLocation>
</comment>
<evidence type="ECO:0000256" key="16">
    <source>
        <dbReference type="ARBA" id="ARBA00047388"/>
    </source>
</evidence>
<dbReference type="Proteomes" id="UP001147830">
    <property type="component" value="Unassembled WGS sequence"/>
</dbReference>
<reference evidence="20" key="2">
    <citation type="submission" date="2022-08" db="EMBL/GenBank/DDBJ databases">
        <authorList>
            <person name="Dong C."/>
        </authorList>
    </citation>
    <scope>NUCLEOTIDE SEQUENCE</scope>
    <source>
        <strain evidence="20">59MF3M-4</strain>
    </source>
</reference>
<comment type="caution">
    <text evidence="20">The sequence shown here is derived from an EMBL/GenBank/DDBJ whole genome shotgun (WGS) entry which is preliminary data.</text>
</comment>
<keyword evidence="7 18" id="KW-0732">Signal</keyword>
<keyword evidence="11 18" id="KW-0560">Oxidoreductase</keyword>
<feature type="chain" id="PRO_5041030625" description="Thiol:disulfide interchange protein DsbD" evidence="18">
    <location>
        <begin position="19"/>
        <end position="598"/>
    </location>
</feature>
<dbReference type="Gene3D" id="3.40.30.10">
    <property type="entry name" value="Glutaredoxin"/>
    <property type="match status" value="1"/>
</dbReference>
<dbReference type="InterPro" id="IPR035671">
    <property type="entry name" value="DsbD_gamma"/>
</dbReference>
<evidence type="ECO:0000259" key="19">
    <source>
        <dbReference type="PROSITE" id="PS51352"/>
    </source>
</evidence>
<dbReference type="PANTHER" id="PTHR32234">
    <property type="entry name" value="THIOL:DISULFIDE INTERCHANGE PROTEIN DSBD"/>
    <property type="match status" value="1"/>
</dbReference>
<dbReference type="PANTHER" id="PTHR32234:SF0">
    <property type="entry name" value="THIOL:DISULFIDE INTERCHANGE PROTEIN DSBD"/>
    <property type="match status" value="1"/>
</dbReference>
<dbReference type="InterPro" id="IPR028250">
    <property type="entry name" value="DsbDN"/>
</dbReference>
<evidence type="ECO:0000256" key="13">
    <source>
        <dbReference type="ARBA" id="ARBA00023136"/>
    </source>
</evidence>
<evidence type="ECO:0000256" key="11">
    <source>
        <dbReference type="ARBA" id="ARBA00023002"/>
    </source>
</evidence>
<dbReference type="Pfam" id="PF02683">
    <property type="entry name" value="DsbD_TM"/>
    <property type="match status" value="1"/>
</dbReference>
<feature type="transmembrane region" description="Helical" evidence="18">
    <location>
        <begin position="265"/>
        <end position="287"/>
    </location>
</feature>
<feature type="disulfide bond" description="Redox-active" evidence="18">
    <location>
        <begin position="514"/>
        <end position="517"/>
    </location>
</feature>
<comment type="function">
    <text evidence="18">Required to facilitate the formation of correct disulfide bonds in some periplasmic proteins and for the assembly of the periplasmic c-type cytochromes. Acts by transferring electrons from cytoplasmic thioredoxin to the periplasm. This transfer involves a cascade of disulfide bond formation and reduction steps.</text>
</comment>
<feature type="domain" description="Thioredoxin" evidence="19">
    <location>
        <begin position="455"/>
        <end position="598"/>
    </location>
</feature>
<dbReference type="NCBIfam" id="NF001419">
    <property type="entry name" value="PRK00293.1"/>
    <property type="match status" value="1"/>
</dbReference>
<evidence type="ECO:0000256" key="8">
    <source>
        <dbReference type="ARBA" id="ARBA00022748"/>
    </source>
</evidence>
<dbReference type="Pfam" id="PF11412">
    <property type="entry name" value="DsbD_N"/>
    <property type="match status" value="1"/>
</dbReference>
<keyword evidence="4 18" id="KW-1003">Cell membrane</keyword>
<evidence type="ECO:0000256" key="2">
    <source>
        <dbReference type="ARBA" id="ARBA00007241"/>
    </source>
</evidence>
<dbReference type="GO" id="GO:0005886">
    <property type="term" value="C:plasma membrane"/>
    <property type="evidence" value="ECO:0007669"/>
    <property type="project" value="UniProtKB-SubCell"/>
</dbReference>
<dbReference type="InterPro" id="IPR022910">
    <property type="entry name" value="Thiol_diS_interchange_DbsD"/>
</dbReference>
<keyword evidence="12 18" id="KW-0520">NAD</keyword>
<name>A0A9X3ATS7_9GAMM</name>
<keyword evidence="10 18" id="KW-1133">Transmembrane helix</keyword>
<keyword evidence="15 18" id="KW-0676">Redox-active center</keyword>
<dbReference type="Gene3D" id="2.60.40.1250">
    <property type="entry name" value="Thiol:disulfide interchange protein DsbD, N-terminal domain"/>
    <property type="match status" value="1"/>
</dbReference>
<comment type="catalytic activity">
    <reaction evidence="16 18">
        <text>[protein]-dithiol + NAD(+) = [protein]-disulfide + NADH + H(+)</text>
        <dbReference type="Rhea" id="RHEA:18749"/>
        <dbReference type="Rhea" id="RHEA-COMP:10593"/>
        <dbReference type="Rhea" id="RHEA-COMP:10594"/>
        <dbReference type="ChEBI" id="CHEBI:15378"/>
        <dbReference type="ChEBI" id="CHEBI:29950"/>
        <dbReference type="ChEBI" id="CHEBI:50058"/>
        <dbReference type="ChEBI" id="CHEBI:57540"/>
        <dbReference type="ChEBI" id="CHEBI:57945"/>
        <dbReference type="EC" id="1.8.1.8"/>
    </reaction>
</comment>
<keyword evidence="21" id="KW-1185">Reference proteome</keyword>
<comment type="catalytic activity">
    <reaction evidence="17 18">
        <text>[protein]-dithiol + NADP(+) = [protein]-disulfide + NADPH + H(+)</text>
        <dbReference type="Rhea" id="RHEA:18753"/>
        <dbReference type="Rhea" id="RHEA-COMP:10593"/>
        <dbReference type="Rhea" id="RHEA-COMP:10594"/>
        <dbReference type="ChEBI" id="CHEBI:15378"/>
        <dbReference type="ChEBI" id="CHEBI:29950"/>
        <dbReference type="ChEBI" id="CHEBI:50058"/>
        <dbReference type="ChEBI" id="CHEBI:57783"/>
        <dbReference type="ChEBI" id="CHEBI:58349"/>
        <dbReference type="EC" id="1.8.1.8"/>
    </reaction>
</comment>
<evidence type="ECO:0000256" key="15">
    <source>
        <dbReference type="ARBA" id="ARBA00023284"/>
    </source>
</evidence>
<comment type="caution">
    <text evidence="18">Lacks conserved residue(s) required for the propagation of feature annotation.</text>
</comment>
<keyword evidence="3 18" id="KW-0813">Transport</keyword>
<feature type="transmembrane region" description="Helical" evidence="18">
    <location>
        <begin position="409"/>
        <end position="427"/>
    </location>
</feature>
<protein>
    <recommendedName>
        <fullName evidence="18">Thiol:disulfide interchange protein DsbD</fullName>
        <ecNumber evidence="18">1.8.1.8</ecNumber>
    </recommendedName>
    <alternativeName>
        <fullName evidence="18">Protein-disulfide reductase</fullName>
        <shortName evidence="18">Disulfide reductase</shortName>
    </alternativeName>
</protein>
<dbReference type="HAMAP" id="MF_00399">
    <property type="entry name" value="DbsD"/>
    <property type="match status" value="1"/>
</dbReference>
<evidence type="ECO:0000256" key="9">
    <source>
        <dbReference type="ARBA" id="ARBA00022982"/>
    </source>
</evidence>
<dbReference type="SUPFAM" id="SSF52833">
    <property type="entry name" value="Thioredoxin-like"/>
    <property type="match status" value="1"/>
</dbReference>
<feature type="transmembrane region" description="Helical" evidence="18">
    <location>
        <begin position="439"/>
        <end position="458"/>
    </location>
</feature>
<dbReference type="InterPro" id="IPR036249">
    <property type="entry name" value="Thioredoxin-like_sf"/>
</dbReference>
<evidence type="ECO:0000313" key="20">
    <source>
        <dbReference type="EMBL" id="MCT7360543.1"/>
    </source>
</evidence>
<evidence type="ECO:0000256" key="14">
    <source>
        <dbReference type="ARBA" id="ARBA00023157"/>
    </source>
</evidence>
<evidence type="ECO:0000256" key="5">
    <source>
        <dbReference type="ARBA" id="ARBA00022519"/>
    </source>
</evidence>
<feature type="disulfide bond" description="Redox-active" evidence="18">
    <location>
        <begin position="124"/>
        <end position="130"/>
    </location>
</feature>
<evidence type="ECO:0000256" key="10">
    <source>
        <dbReference type="ARBA" id="ARBA00022989"/>
    </source>
</evidence>
<dbReference type="PROSITE" id="PS51352">
    <property type="entry name" value="THIOREDOXIN_2"/>
    <property type="match status" value="1"/>
</dbReference>
<dbReference type="SUPFAM" id="SSF74863">
    <property type="entry name" value="Thiol:disulfide interchange protein DsbD, N-terminal domain (DsbD-alpha)"/>
    <property type="match status" value="1"/>
</dbReference>
<evidence type="ECO:0000313" key="21">
    <source>
        <dbReference type="Proteomes" id="UP001147830"/>
    </source>
</evidence>
<dbReference type="CDD" id="cd02953">
    <property type="entry name" value="DsbDgamma"/>
    <property type="match status" value="1"/>
</dbReference>
<keyword evidence="9 18" id="KW-0249">Electron transport</keyword>
<keyword evidence="6 18" id="KW-0812">Transmembrane</keyword>
<accession>A0A9X3ATS7</accession>
<evidence type="ECO:0000256" key="1">
    <source>
        <dbReference type="ARBA" id="ARBA00004429"/>
    </source>
</evidence>